<dbReference type="SMART" id="SM00360">
    <property type="entry name" value="RRM"/>
    <property type="match status" value="1"/>
</dbReference>
<dbReference type="Pfam" id="PF03271">
    <property type="entry name" value="EB1"/>
    <property type="match status" value="1"/>
</dbReference>
<keyword evidence="10 14" id="KW-0694">RNA-binding</keyword>
<evidence type="ECO:0000256" key="8">
    <source>
        <dbReference type="ARBA" id="ARBA00022737"/>
    </source>
</evidence>
<keyword evidence="16" id="KW-0175">Coiled coil</keyword>
<dbReference type="GO" id="GO:0003723">
    <property type="term" value="F:RNA binding"/>
    <property type="evidence" value="ECO:0007669"/>
    <property type="project" value="UniProtKB-UniRule"/>
</dbReference>
<dbReference type="EMBL" id="LWCA01000017">
    <property type="protein sequence ID" value="OAF71875.1"/>
    <property type="molecule type" value="Genomic_DNA"/>
</dbReference>
<dbReference type="InterPro" id="IPR000504">
    <property type="entry name" value="RRM_dom"/>
</dbReference>
<keyword evidence="11" id="KW-0508">mRNA splicing</keyword>
<organism evidence="20 21">
    <name type="scientific">Intoshia linei</name>
    <dbReference type="NCBI Taxonomy" id="1819745"/>
    <lineage>
        <taxon>Eukaryota</taxon>
        <taxon>Metazoa</taxon>
        <taxon>Spiralia</taxon>
        <taxon>Lophotrochozoa</taxon>
        <taxon>Mesozoa</taxon>
        <taxon>Orthonectida</taxon>
        <taxon>Rhopaluridae</taxon>
        <taxon>Intoshia</taxon>
    </lineage>
</organism>
<dbReference type="SUPFAM" id="SSF52540">
    <property type="entry name" value="P-loop containing nucleoside triphosphate hydrolases"/>
    <property type="match status" value="1"/>
</dbReference>
<evidence type="ECO:0000313" key="21">
    <source>
        <dbReference type="Proteomes" id="UP000078046"/>
    </source>
</evidence>
<dbReference type="SUPFAM" id="SSF54928">
    <property type="entry name" value="RNA-binding domain, RBD"/>
    <property type="match status" value="2"/>
</dbReference>
<evidence type="ECO:0000256" key="7">
    <source>
        <dbReference type="ARBA" id="ARBA00022701"/>
    </source>
</evidence>
<feature type="domain" description="EB1 C-terminal" evidence="19">
    <location>
        <begin position="655"/>
        <end position="727"/>
    </location>
</feature>
<dbReference type="PANTHER" id="PTHR15608:SF0">
    <property type="entry name" value="HIV TAT-SPECIFIC FACTOR 1"/>
    <property type="match status" value="1"/>
</dbReference>
<proteinExistence type="inferred from homology"/>
<keyword evidence="7 15" id="KW-0493">Microtubule</keyword>
<sequence length="870" mass="101383">MHGYIDEVEAKKINFPVLKQQDDNTRIDDEGTIFEFDSEMKAWFPKINEASLQQYQDSYCHVPEPTVNKIDPKLYDQYRDYFKNNYNVEMTNDQLTEYFNSDDFKQYCVNVNTKKEVKEEKVEKPCNDPIISKPSKKEIKDKKKLKNVWKEIDVNYSVYVSNLPLDLTRDEFKEIMCKYGVIFFDERENSDKIKLYKTCDDKFKGDAICTYAKVESVDLSTTLLDGMNIRGNIVSCEEAKFEQKGKYDPKKRRRGLTNKEKLKSTKRYKQLVEWKINESDTISEPLIHQYQKRVVIENVFTPDELTMDPDLKNKIKTFFSNYCKDYGTINKIIICENNQNGVVVLYMSSPVEGVKCAIAIDNCLYMGRQLSSSTWDGKTNHNINETEESEKSRIEKWHNFIETDKSDSAKYENAENTNVDSVEQTTNVCNVPKKTEMDDIKIVNHYTKNFGNTSRNEIIKWVNDNLYSDYAKIEEFSNGVVYILLMDKLFTGKVPLKRAKINTTLEYEKINNLKILQNAFSKLKVDKVIPIERLVKGKFQDNLEFVQWFKKFYELNSNYIDEDYDPLAARGNVPIGNSKTKTIITPPKAKLKSIPREIKNNPSTVLKSTKKKEIPPSKKITTRISKNPIKNGENKSIKVSKVNQKENSNDDSSSVISEYKLKLMDLQCRVDEMESSITEMESERNFYFGKLRDIETICQSNQENELFREFSNSVLKVLYETTDGFERPDEIEASMASEKDSSVTNNTRSNTAHINALANYYMKSCDGYMIVYALDNEKSFEKACLLHENLINLRGIEIPHIILGNKIDMCCKSKIVDILENYKQFSENLNYTYFPTCARYGTNVNKSFQHLINLMYDIRIITKKKKFKFN</sequence>
<dbReference type="GO" id="GO:0005525">
    <property type="term" value="F:GTP binding"/>
    <property type="evidence" value="ECO:0007669"/>
    <property type="project" value="InterPro"/>
</dbReference>
<dbReference type="OrthoDB" id="2119228at2759"/>
<dbReference type="InterPro" id="IPR004953">
    <property type="entry name" value="EB1_C"/>
</dbReference>
<evidence type="ECO:0000256" key="5">
    <source>
        <dbReference type="ARBA" id="ARBA00022618"/>
    </source>
</evidence>
<feature type="coiled-coil region" evidence="16">
    <location>
        <begin position="656"/>
        <end position="683"/>
    </location>
</feature>
<comment type="similarity">
    <text evidence="2">Belongs to the HTATSF1 family.</text>
</comment>
<dbReference type="Pfam" id="PF00071">
    <property type="entry name" value="Ras"/>
    <property type="match status" value="1"/>
</dbReference>
<name>A0A177BCF7_9BILA</name>
<evidence type="ECO:0000256" key="4">
    <source>
        <dbReference type="ARBA" id="ARBA00022490"/>
    </source>
</evidence>
<keyword evidence="12" id="KW-0206">Cytoskeleton</keyword>
<comment type="caution">
    <text evidence="20">The sequence shown here is derived from an EMBL/GenBank/DDBJ whole genome shotgun (WGS) entry which is preliminary data.</text>
</comment>
<dbReference type="InterPro" id="IPR034392">
    <property type="entry name" value="TatSF1-like_RRM1"/>
</dbReference>
<dbReference type="InterPro" id="IPR036133">
    <property type="entry name" value="EB1_C_sf"/>
</dbReference>
<dbReference type="InterPro" id="IPR034393">
    <property type="entry name" value="TatSF1-like"/>
</dbReference>
<feature type="domain" description="Calponin-homology (CH)" evidence="17">
    <location>
        <begin position="452"/>
        <end position="554"/>
    </location>
</feature>
<dbReference type="SUPFAM" id="SSF47576">
    <property type="entry name" value="Calponin-homology domain, CH-domain"/>
    <property type="match status" value="1"/>
</dbReference>
<reference evidence="20 21" key="1">
    <citation type="submission" date="2016-04" db="EMBL/GenBank/DDBJ databases">
        <title>The genome of Intoshia linei affirms orthonectids as highly simplified spiralians.</title>
        <authorList>
            <person name="Mikhailov K.V."/>
            <person name="Slusarev G.S."/>
            <person name="Nikitin M.A."/>
            <person name="Logacheva M.D."/>
            <person name="Penin A."/>
            <person name="Aleoshin V."/>
            <person name="Panchin Y.V."/>
        </authorList>
    </citation>
    <scope>NUCLEOTIDE SEQUENCE [LARGE SCALE GENOMIC DNA]</scope>
    <source>
        <strain evidence="20">Intl2013</strain>
        <tissue evidence="20">Whole animal</tissue>
    </source>
</reference>
<keyword evidence="6" id="KW-0507">mRNA processing</keyword>
<dbReference type="GO" id="GO:0008017">
    <property type="term" value="F:microtubule binding"/>
    <property type="evidence" value="ECO:0007669"/>
    <property type="project" value="InterPro"/>
</dbReference>
<evidence type="ECO:0000259" key="17">
    <source>
        <dbReference type="PROSITE" id="PS50021"/>
    </source>
</evidence>
<evidence type="ECO:0000256" key="14">
    <source>
        <dbReference type="PROSITE-ProRule" id="PRU00176"/>
    </source>
</evidence>
<evidence type="ECO:0000256" key="16">
    <source>
        <dbReference type="SAM" id="Coils"/>
    </source>
</evidence>
<dbReference type="AlphaFoldDB" id="A0A177BCF7"/>
<keyword evidence="21" id="KW-1185">Reference proteome</keyword>
<keyword evidence="5" id="KW-0132">Cell division</keyword>
<dbReference type="InterPro" id="IPR036872">
    <property type="entry name" value="CH_dom_sf"/>
</dbReference>
<evidence type="ECO:0000256" key="1">
    <source>
        <dbReference type="ARBA" id="ARBA00004245"/>
    </source>
</evidence>
<evidence type="ECO:0000256" key="15">
    <source>
        <dbReference type="PROSITE-ProRule" id="PRU00576"/>
    </source>
</evidence>
<dbReference type="InterPro" id="IPR001715">
    <property type="entry name" value="CH_dom"/>
</dbReference>
<evidence type="ECO:0000256" key="3">
    <source>
        <dbReference type="ARBA" id="ARBA00010729"/>
    </source>
</evidence>
<evidence type="ECO:0000256" key="10">
    <source>
        <dbReference type="ARBA" id="ARBA00022884"/>
    </source>
</evidence>
<evidence type="ECO:0000256" key="12">
    <source>
        <dbReference type="ARBA" id="ARBA00023212"/>
    </source>
</evidence>
<gene>
    <name evidence="20" type="ORF">A3Q56_00343</name>
</gene>
<feature type="domain" description="RRM" evidence="18">
    <location>
        <begin position="156"/>
        <end position="241"/>
    </location>
</feature>
<dbReference type="SMART" id="SM00173">
    <property type="entry name" value="RAS"/>
    <property type="match status" value="1"/>
</dbReference>
<dbReference type="GO" id="GO:0003924">
    <property type="term" value="F:GTPase activity"/>
    <property type="evidence" value="ECO:0007669"/>
    <property type="project" value="InterPro"/>
</dbReference>
<comment type="similarity">
    <text evidence="3">Belongs to the MAPRE family.</text>
</comment>
<evidence type="ECO:0000313" key="20">
    <source>
        <dbReference type="EMBL" id="OAF71875.1"/>
    </source>
</evidence>
<keyword evidence="9" id="KW-0498">Mitosis</keyword>
<dbReference type="PROSITE" id="PS50021">
    <property type="entry name" value="CH"/>
    <property type="match status" value="1"/>
</dbReference>
<dbReference type="GO" id="GO:0000398">
    <property type="term" value="P:mRNA splicing, via spliceosome"/>
    <property type="evidence" value="ECO:0007669"/>
    <property type="project" value="InterPro"/>
</dbReference>
<comment type="subcellular location">
    <subcellularLocation>
        <location evidence="1">Cytoplasm</location>
        <location evidence="1">Cytoskeleton</location>
    </subcellularLocation>
</comment>
<evidence type="ECO:0000256" key="9">
    <source>
        <dbReference type="ARBA" id="ARBA00022776"/>
    </source>
</evidence>
<dbReference type="PROSITE" id="PS50102">
    <property type="entry name" value="RRM"/>
    <property type="match status" value="1"/>
</dbReference>
<dbReference type="InterPro" id="IPR001806">
    <property type="entry name" value="Small_GTPase"/>
</dbReference>
<dbReference type="PROSITE" id="PS51419">
    <property type="entry name" value="RAB"/>
    <property type="match status" value="1"/>
</dbReference>
<dbReference type="Gene3D" id="3.40.50.300">
    <property type="entry name" value="P-loop containing nucleotide triphosphate hydrolases"/>
    <property type="match status" value="1"/>
</dbReference>
<dbReference type="PANTHER" id="PTHR15608">
    <property type="entry name" value="SPLICING FACTOR U2AF-ASSOCIATED PROTEIN 2"/>
    <property type="match status" value="1"/>
</dbReference>
<evidence type="ECO:0000256" key="11">
    <source>
        <dbReference type="ARBA" id="ARBA00023187"/>
    </source>
</evidence>
<dbReference type="GO" id="GO:0005874">
    <property type="term" value="C:microtubule"/>
    <property type="evidence" value="ECO:0007669"/>
    <property type="project" value="UniProtKB-KW"/>
</dbReference>
<dbReference type="InterPro" id="IPR027417">
    <property type="entry name" value="P-loop_NTPase"/>
</dbReference>
<dbReference type="Gene3D" id="3.30.70.330">
    <property type="match status" value="2"/>
</dbReference>
<keyword evidence="8" id="KW-0677">Repeat</keyword>
<dbReference type="InterPro" id="IPR035979">
    <property type="entry name" value="RBD_domain_sf"/>
</dbReference>
<protein>
    <submittedName>
        <fullName evidence="20">Microtubule-associated protein RP/EB family member 2</fullName>
    </submittedName>
</protein>
<keyword evidence="13" id="KW-0131">Cell cycle</keyword>
<evidence type="ECO:0000256" key="13">
    <source>
        <dbReference type="ARBA" id="ARBA00023306"/>
    </source>
</evidence>
<dbReference type="GO" id="GO:0005686">
    <property type="term" value="C:U2 snRNP"/>
    <property type="evidence" value="ECO:0007669"/>
    <property type="project" value="TreeGrafter"/>
</dbReference>
<dbReference type="Gene3D" id="1.20.5.1430">
    <property type="match status" value="1"/>
</dbReference>
<dbReference type="GO" id="GO:0005684">
    <property type="term" value="C:U2-type spliceosomal complex"/>
    <property type="evidence" value="ECO:0007669"/>
    <property type="project" value="TreeGrafter"/>
</dbReference>
<dbReference type="Gene3D" id="1.10.418.10">
    <property type="entry name" value="Calponin-like domain"/>
    <property type="match status" value="1"/>
</dbReference>
<dbReference type="PROSITE" id="PS51230">
    <property type="entry name" value="EB1_C"/>
    <property type="match status" value="1"/>
</dbReference>
<accession>A0A177BCF7</accession>
<dbReference type="InterPro" id="IPR012677">
    <property type="entry name" value="Nucleotide-bd_a/b_plait_sf"/>
</dbReference>
<keyword evidence="4" id="KW-0963">Cytoplasm</keyword>
<dbReference type="FunFam" id="1.10.418.10:FF:000028">
    <property type="entry name" value="RP/EB family microtubule-associated protein"/>
    <property type="match status" value="1"/>
</dbReference>
<dbReference type="Pfam" id="PF00307">
    <property type="entry name" value="CH"/>
    <property type="match status" value="1"/>
</dbReference>
<dbReference type="SUPFAM" id="SSF140612">
    <property type="entry name" value="EB1 dimerisation domain-like"/>
    <property type="match status" value="1"/>
</dbReference>
<evidence type="ECO:0000259" key="19">
    <source>
        <dbReference type="PROSITE" id="PS51230"/>
    </source>
</evidence>
<dbReference type="Proteomes" id="UP000078046">
    <property type="component" value="Unassembled WGS sequence"/>
</dbReference>
<evidence type="ECO:0000259" key="18">
    <source>
        <dbReference type="PROSITE" id="PS50102"/>
    </source>
</evidence>
<evidence type="ECO:0000256" key="2">
    <source>
        <dbReference type="ARBA" id="ARBA00007747"/>
    </source>
</evidence>
<dbReference type="CDD" id="cd12281">
    <property type="entry name" value="RRM1_TatSF1_like"/>
    <property type="match status" value="1"/>
</dbReference>
<dbReference type="GO" id="GO:0051301">
    <property type="term" value="P:cell division"/>
    <property type="evidence" value="ECO:0007669"/>
    <property type="project" value="UniProtKB-KW"/>
</dbReference>
<evidence type="ECO:0000256" key="6">
    <source>
        <dbReference type="ARBA" id="ARBA00022664"/>
    </source>
</evidence>